<gene>
    <name evidence="1" type="ORF">FHS09_001913</name>
</gene>
<sequence>MTRRPKSVIRKVSLNQIRRSVASSSAIETGESSKLIEARLKARKRRFPDLLLAR</sequence>
<comment type="caution">
    <text evidence="1">The sequence shown here is derived from an EMBL/GenBank/DDBJ whole genome shotgun (WGS) entry which is preliminary data.</text>
</comment>
<dbReference type="EMBL" id="JACHWZ010000007">
    <property type="protein sequence ID" value="MBB3061083.1"/>
    <property type="molecule type" value="Genomic_DNA"/>
</dbReference>
<dbReference type="Proteomes" id="UP000535937">
    <property type="component" value="Unassembled WGS sequence"/>
</dbReference>
<name>A0A7W4WB97_9GAMM</name>
<dbReference type="AlphaFoldDB" id="A0A7W4WB97"/>
<organism evidence="1 2">
    <name type="scientific">Microbulbifer rhizosphaerae</name>
    <dbReference type="NCBI Taxonomy" id="1562603"/>
    <lineage>
        <taxon>Bacteria</taxon>
        <taxon>Pseudomonadati</taxon>
        <taxon>Pseudomonadota</taxon>
        <taxon>Gammaproteobacteria</taxon>
        <taxon>Cellvibrionales</taxon>
        <taxon>Microbulbiferaceae</taxon>
        <taxon>Microbulbifer</taxon>
    </lineage>
</organism>
<evidence type="ECO:0000313" key="2">
    <source>
        <dbReference type="Proteomes" id="UP000535937"/>
    </source>
</evidence>
<reference evidence="1 2" key="1">
    <citation type="submission" date="2020-08" db="EMBL/GenBank/DDBJ databases">
        <title>Genomic Encyclopedia of Type Strains, Phase III (KMG-III): the genomes of soil and plant-associated and newly described type strains.</title>
        <authorList>
            <person name="Whitman W."/>
        </authorList>
    </citation>
    <scope>NUCLEOTIDE SEQUENCE [LARGE SCALE GENOMIC DNA]</scope>
    <source>
        <strain evidence="1 2">CECT 8799</strain>
    </source>
</reference>
<dbReference type="RefSeq" id="WP_183459147.1">
    <property type="nucleotide sequence ID" value="NZ_JACHWZ010000007.1"/>
</dbReference>
<proteinExistence type="predicted"/>
<protein>
    <submittedName>
        <fullName evidence="1">Uncharacterized protein</fullName>
    </submittedName>
</protein>
<accession>A0A7W4WB97</accession>
<keyword evidence="2" id="KW-1185">Reference proteome</keyword>
<evidence type="ECO:0000313" key="1">
    <source>
        <dbReference type="EMBL" id="MBB3061083.1"/>
    </source>
</evidence>